<dbReference type="InterPro" id="IPR006104">
    <property type="entry name" value="Glyco_hydro_2_N"/>
</dbReference>
<dbReference type="Pfam" id="PF02836">
    <property type="entry name" value="Glyco_hydro_2_C"/>
    <property type="match status" value="1"/>
</dbReference>
<comment type="caution">
    <text evidence="12">The sequence shown here is derived from an EMBL/GenBank/DDBJ whole genome shotgun (WGS) entry which is preliminary data.</text>
</comment>
<evidence type="ECO:0000256" key="4">
    <source>
        <dbReference type="ARBA" id="ARBA00011245"/>
    </source>
</evidence>
<comment type="subunit">
    <text evidence="4">Monomer.</text>
</comment>
<sequence length="1044" mass="120766">MIRISFLLFFLIVCKFISYAALKSEWDNVKVLQINREKPHATMMVYSSEENAITFKKEQSRYFQSLNGNWKFKWSKNHSERPIDFYKTTYDVKEWKQIPVPSNWEMHGHGIPIYTNIEYPFEKENVEAPKEWNPVGSYKHTFKVPDYWDGRDVFINFDGVQSAFYLWVNGKKVGYSQGSRTPGEFNITKYLKVGTNQLAVEVYRWSDASYLEDQDFWRLSGIFRDVYLWSTPSTHIRDFHVTASLDESYKNGVFKIEGEILSKTKGATSLSYKLTNENGEVVLDHKKALAVSKGMIDFNTQEHILKNVDSWNAESPNLYNLIIKLKDESDNVLEIIPQKIGFRRVEIAEGRLLINGVAVLFKGTNRHEHHPVTGHYITREDMMKDIMLMKQNNINAVRTCHYPNVPEWYDLCDQYGLYLIDEGNIEAHGFGNNGENRLTCSPEWQEAFLDRVQRMVYRDRNHASVVIWSMGNESGDGINAKVCHEWVNSIDKSRPYLYEGTTRKGGRDYADIYSRMYTSPEGCKKIITEKAHMPFILCEYTHAMGNSNGNLKEYWDLIYADNNFQGGFVWDWMDQGIKQSVPQEYKNTSADKYFYAYGGWWENARGIHHDGNFCMNGLIAADRTPHPGLNTIKYFYRNIHVEAIELEKYKFKITNWFDFSNVADRVTGRWELLEDGIVVKSNVLDGLDIPARGSKVIQVELGEFIPKAGKEYFITFSFHLKEKEFFASQGHELAWDQFKLPISKEKIENIQITDKRPEYREEGRKVYVWRDNFSIILDKLTGCIEKYYVDDELVIKQGPQADFWRALTDNDLGAVNSGNRKLPQLGIWKSAGTWITDDFTIQEENDKLILIAKGKLPLVGADYTQTYTISGAGHVKVECNYVAGNMPLPMVPRQGTKLVVSGGFENVQWYGPGKNPTYQDRNVEKIGVYSSTVDHEWVEYSRPQENGYKSDVRWFVMTNNEGKGIKIKGSNLLGIGVSHFSREDIETSAYSFELTRHPDIFLNVDNTQMGVGGTTSWLTHAFPLKPYRLINNNYQFSYTIKPMH</sequence>
<dbReference type="Gene3D" id="3.20.20.80">
    <property type="entry name" value="Glycosidases"/>
    <property type="match status" value="1"/>
</dbReference>
<dbReference type="SMART" id="SM01038">
    <property type="entry name" value="Bgal_small_N"/>
    <property type="match status" value="1"/>
</dbReference>
<evidence type="ECO:0000256" key="10">
    <source>
        <dbReference type="RuleBase" id="RU361154"/>
    </source>
</evidence>
<dbReference type="InterPro" id="IPR006103">
    <property type="entry name" value="Glyco_hydro_2_cat"/>
</dbReference>
<dbReference type="InterPro" id="IPR006102">
    <property type="entry name" value="Ig-like_GH2"/>
</dbReference>
<dbReference type="Gene3D" id="2.60.40.10">
    <property type="entry name" value="Immunoglobulins"/>
    <property type="match status" value="2"/>
</dbReference>
<dbReference type="InterPro" id="IPR017853">
    <property type="entry name" value="GH"/>
</dbReference>
<gene>
    <name evidence="12" type="ORF">ELS83_18360</name>
</gene>
<dbReference type="InterPro" id="IPR011013">
    <property type="entry name" value="Gal_mutarotase_sf_dom"/>
</dbReference>
<dbReference type="InterPro" id="IPR006101">
    <property type="entry name" value="Glyco_hydro_2"/>
</dbReference>
<keyword evidence="8 10" id="KW-0326">Glycosidase</keyword>
<dbReference type="InterPro" id="IPR013783">
    <property type="entry name" value="Ig-like_fold"/>
</dbReference>
<dbReference type="Proteomes" id="UP000732105">
    <property type="component" value="Unassembled WGS sequence"/>
</dbReference>
<dbReference type="SUPFAM" id="SSF49785">
    <property type="entry name" value="Galactose-binding domain-like"/>
    <property type="match status" value="1"/>
</dbReference>
<dbReference type="PANTHER" id="PTHR46323">
    <property type="entry name" value="BETA-GALACTOSIDASE"/>
    <property type="match status" value="1"/>
</dbReference>
<dbReference type="InterPro" id="IPR023232">
    <property type="entry name" value="Glyco_hydro_2_AS"/>
</dbReference>
<dbReference type="SUPFAM" id="SSF74650">
    <property type="entry name" value="Galactose mutarotase-like"/>
    <property type="match status" value="1"/>
</dbReference>
<evidence type="ECO:0000313" key="12">
    <source>
        <dbReference type="EMBL" id="NOU61764.1"/>
    </source>
</evidence>
<name>A0ABX1X0E0_9BACT</name>
<dbReference type="Pfam" id="PF02929">
    <property type="entry name" value="Bgal_small_N"/>
    <property type="match status" value="1"/>
</dbReference>
<comment type="similarity">
    <text evidence="3 10">Belongs to the glycosyl hydrolase 2 family.</text>
</comment>
<evidence type="ECO:0000256" key="5">
    <source>
        <dbReference type="ARBA" id="ARBA00012756"/>
    </source>
</evidence>
<evidence type="ECO:0000256" key="9">
    <source>
        <dbReference type="ARBA" id="ARBA00032230"/>
    </source>
</evidence>
<dbReference type="RefSeq" id="WP_171597021.1">
    <property type="nucleotide sequence ID" value="NZ_RZNH01000041.1"/>
</dbReference>
<dbReference type="Gene3D" id="2.70.98.10">
    <property type="match status" value="1"/>
</dbReference>
<dbReference type="Pfam" id="PF16353">
    <property type="entry name" value="LacZ_4"/>
    <property type="match status" value="1"/>
</dbReference>
<evidence type="ECO:0000256" key="8">
    <source>
        <dbReference type="ARBA" id="ARBA00023295"/>
    </source>
</evidence>
<organism evidence="12 13">
    <name type="scientific">Marinifilum caeruleilacunae</name>
    <dbReference type="NCBI Taxonomy" id="2499076"/>
    <lineage>
        <taxon>Bacteria</taxon>
        <taxon>Pseudomonadati</taxon>
        <taxon>Bacteroidota</taxon>
        <taxon>Bacteroidia</taxon>
        <taxon>Marinilabiliales</taxon>
        <taxon>Marinifilaceae</taxon>
    </lineage>
</organism>
<dbReference type="EMBL" id="RZNH01000041">
    <property type="protein sequence ID" value="NOU61764.1"/>
    <property type="molecule type" value="Genomic_DNA"/>
</dbReference>
<dbReference type="PRINTS" id="PR00132">
    <property type="entry name" value="GLHYDRLASE2"/>
</dbReference>
<dbReference type="InterPro" id="IPR036156">
    <property type="entry name" value="Beta-gal/glucu_dom_sf"/>
</dbReference>
<dbReference type="Pfam" id="PF00703">
    <property type="entry name" value="Glyco_hydro_2"/>
    <property type="match status" value="1"/>
</dbReference>
<evidence type="ECO:0000256" key="6">
    <source>
        <dbReference type="ARBA" id="ARBA00022801"/>
    </source>
</evidence>
<protein>
    <recommendedName>
        <fullName evidence="5 10">Beta-galactosidase</fullName>
        <ecNumber evidence="5 10">3.2.1.23</ecNumber>
    </recommendedName>
    <alternativeName>
        <fullName evidence="9 10">Lactase</fullName>
    </alternativeName>
</protein>
<proteinExistence type="inferred from homology"/>
<comment type="catalytic activity">
    <reaction evidence="1 10">
        <text>Hydrolysis of terminal non-reducing beta-D-galactose residues in beta-D-galactosides.</text>
        <dbReference type="EC" id="3.2.1.23"/>
    </reaction>
</comment>
<feature type="domain" description="Beta galactosidase small chain/" evidence="11">
    <location>
        <begin position="767"/>
        <end position="1041"/>
    </location>
</feature>
<dbReference type="InterPro" id="IPR004199">
    <property type="entry name" value="B-gal_small/dom_5"/>
</dbReference>
<evidence type="ECO:0000256" key="2">
    <source>
        <dbReference type="ARBA" id="ARBA00001913"/>
    </source>
</evidence>
<comment type="cofactor">
    <cofactor evidence="2">
        <name>Ca(2+)</name>
        <dbReference type="ChEBI" id="CHEBI:29108"/>
    </cofactor>
</comment>
<dbReference type="EC" id="3.2.1.23" evidence="5 10"/>
<dbReference type="InterPro" id="IPR023230">
    <property type="entry name" value="Glyco_hydro_2_CS"/>
</dbReference>
<dbReference type="InterPro" id="IPR032312">
    <property type="entry name" value="LacZ_4"/>
</dbReference>
<evidence type="ECO:0000256" key="3">
    <source>
        <dbReference type="ARBA" id="ARBA00007401"/>
    </source>
</evidence>
<dbReference type="Gene3D" id="2.60.120.260">
    <property type="entry name" value="Galactose-binding domain-like"/>
    <property type="match status" value="1"/>
</dbReference>
<evidence type="ECO:0000256" key="7">
    <source>
        <dbReference type="ARBA" id="ARBA00022837"/>
    </source>
</evidence>
<evidence type="ECO:0000313" key="13">
    <source>
        <dbReference type="Proteomes" id="UP000732105"/>
    </source>
</evidence>
<dbReference type="InterPro" id="IPR050347">
    <property type="entry name" value="Bact_Beta-galactosidase"/>
</dbReference>
<dbReference type="PROSITE" id="PS00608">
    <property type="entry name" value="GLYCOSYL_HYDROL_F2_2"/>
    <property type="match status" value="1"/>
</dbReference>
<dbReference type="PANTHER" id="PTHR46323:SF2">
    <property type="entry name" value="BETA-GALACTOSIDASE"/>
    <property type="match status" value="1"/>
</dbReference>
<dbReference type="SUPFAM" id="SSF51445">
    <property type="entry name" value="(Trans)glycosidases"/>
    <property type="match status" value="1"/>
</dbReference>
<dbReference type="SUPFAM" id="SSF49303">
    <property type="entry name" value="beta-Galactosidase/glucuronidase domain"/>
    <property type="match status" value="2"/>
</dbReference>
<keyword evidence="6 10" id="KW-0378">Hydrolase</keyword>
<dbReference type="Pfam" id="PF02837">
    <property type="entry name" value="Glyco_hydro_2_N"/>
    <property type="match status" value="1"/>
</dbReference>
<accession>A0ABX1X0E0</accession>
<keyword evidence="13" id="KW-1185">Reference proteome</keyword>
<dbReference type="InterPro" id="IPR008979">
    <property type="entry name" value="Galactose-bd-like_sf"/>
</dbReference>
<reference evidence="12 13" key="1">
    <citation type="submission" date="2018-12" db="EMBL/GenBank/DDBJ databases">
        <title>Marinifilum JC070 sp. nov., a marine bacterium isolated from Yongle Blue Hole in the South China Sea.</title>
        <authorList>
            <person name="Fu T."/>
        </authorList>
    </citation>
    <scope>NUCLEOTIDE SEQUENCE [LARGE SCALE GENOMIC DNA]</scope>
    <source>
        <strain evidence="12 13">JC070</strain>
    </source>
</reference>
<evidence type="ECO:0000259" key="11">
    <source>
        <dbReference type="SMART" id="SM01038"/>
    </source>
</evidence>
<evidence type="ECO:0000256" key="1">
    <source>
        <dbReference type="ARBA" id="ARBA00001412"/>
    </source>
</evidence>
<dbReference type="InterPro" id="IPR014718">
    <property type="entry name" value="GH-type_carb-bd"/>
</dbReference>
<keyword evidence="7" id="KW-0106">Calcium</keyword>
<dbReference type="PROSITE" id="PS00719">
    <property type="entry name" value="GLYCOSYL_HYDROL_F2_1"/>
    <property type="match status" value="1"/>
</dbReference>